<dbReference type="PANTHER" id="PTHR46791:SF5">
    <property type="entry name" value="CLR5 DOMAIN-CONTAINING PROTEIN-RELATED"/>
    <property type="match status" value="1"/>
</dbReference>
<reference evidence="3" key="1">
    <citation type="journal article" date="2023" name="IMA Fungus">
        <title>Comparative genomic study of the Penicillium genus elucidates a diverse pangenome and 15 lateral gene transfer events.</title>
        <authorList>
            <person name="Petersen C."/>
            <person name="Sorensen T."/>
            <person name="Nielsen M.R."/>
            <person name="Sondergaard T.E."/>
            <person name="Sorensen J.L."/>
            <person name="Fitzpatrick D.A."/>
            <person name="Frisvad J.C."/>
            <person name="Nielsen K.L."/>
        </authorList>
    </citation>
    <scope>NUCLEOTIDE SEQUENCE</scope>
    <source>
        <strain evidence="3">IBT 17514</strain>
    </source>
</reference>
<dbReference type="PANTHER" id="PTHR46791">
    <property type="entry name" value="EXPRESSED PROTEIN"/>
    <property type="match status" value="1"/>
</dbReference>
<proteinExistence type="predicted"/>
<evidence type="ECO:0000313" key="3">
    <source>
        <dbReference type="EMBL" id="KAJ5712463.1"/>
    </source>
</evidence>
<dbReference type="Proteomes" id="UP001215712">
    <property type="component" value="Unassembled WGS sequence"/>
</dbReference>
<dbReference type="AlphaFoldDB" id="A0AAD6HFJ1"/>
<protein>
    <recommendedName>
        <fullName evidence="2">Integrase core domain-containing protein</fullName>
    </recommendedName>
</protein>
<dbReference type="Pfam" id="PF24764">
    <property type="entry name" value="rva_4"/>
    <property type="match status" value="2"/>
</dbReference>
<reference evidence="3" key="2">
    <citation type="submission" date="2023-01" db="EMBL/GenBank/DDBJ databases">
        <authorList>
            <person name="Petersen C."/>
        </authorList>
    </citation>
    <scope>NUCLEOTIDE SEQUENCE</scope>
    <source>
        <strain evidence="3">IBT 17514</strain>
    </source>
</reference>
<name>A0AAD6HFJ1_9EURO</name>
<feature type="domain" description="Integrase core" evidence="2">
    <location>
        <begin position="102"/>
        <end position="181"/>
    </location>
</feature>
<evidence type="ECO:0000256" key="1">
    <source>
        <dbReference type="SAM" id="MobiDB-lite"/>
    </source>
</evidence>
<sequence>MSPALNFDVYREEISALSFSGHSPQTIRKIFAKHKYSATESAIQRRLYQWGVRQLPDSRSVLQDEAWKTRIKNLVASRLRSNTGRHKDRLQKQKSDDSNPAVPGPNFVWHLGTFRQLERFGIQIYGAVDSYSQYALWLDIGGNACSGASVRCQYLEKVAHVCLQPRVIQTDLSSETRPVVRAHYALRESGPDISYTYRMPRLMIEDCLWYNGGGADNRQMQSWWEQLFKSRLSFWNQYFTSLEEDGLFTGSEQDKITLLAVFMPMIQKELKAYMKEWNEHKSRKTFKKAADVNEQPSVKYFEPHTKKDARSGAAVRDYALPVDPILLEELQRNNTTWKQGEYLPSATLAWCHAKLDILGFNPLNPPPRSSEDNRTGQPYRDIYLSFRQIVDHHHRTREQPKLSLCVKPEDY</sequence>
<organism evidence="3 4">
    <name type="scientific">Penicillium malachiteum</name>
    <dbReference type="NCBI Taxonomy" id="1324776"/>
    <lineage>
        <taxon>Eukaryota</taxon>
        <taxon>Fungi</taxon>
        <taxon>Dikarya</taxon>
        <taxon>Ascomycota</taxon>
        <taxon>Pezizomycotina</taxon>
        <taxon>Eurotiomycetes</taxon>
        <taxon>Eurotiomycetidae</taxon>
        <taxon>Eurotiales</taxon>
        <taxon>Aspergillaceae</taxon>
        <taxon>Penicillium</taxon>
    </lineage>
</organism>
<comment type="caution">
    <text evidence="3">The sequence shown here is derived from an EMBL/GenBank/DDBJ whole genome shotgun (WGS) entry which is preliminary data.</text>
</comment>
<dbReference type="InterPro" id="IPR058913">
    <property type="entry name" value="Integrase_dom_put"/>
</dbReference>
<dbReference type="EMBL" id="JAQJAN010000013">
    <property type="protein sequence ID" value="KAJ5712463.1"/>
    <property type="molecule type" value="Genomic_DNA"/>
</dbReference>
<feature type="region of interest" description="Disordered" evidence="1">
    <location>
        <begin position="82"/>
        <end position="102"/>
    </location>
</feature>
<evidence type="ECO:0000313" key="4">
    <source>
        <dbReference type="Proteomes" id="UP001215712"/>
    </source>
</evidence>
<accession>A0AAD6HFJ1</accession>
<keyword evidence="4" id="KW-1185">Reference proteome</keyword>
<feature type="domain" description="Integrase core" evidence="2">
    <location>
        <begin position="213"/>
        <end position="285"/>
    </location>
</feature>
<evidence type="ECO:0000259" key="2">
    <source>
        <dbReference type="Pfam" id="PF24764"/>
    </source>
</evidence>
<gene>
    <name evidence="3" type="ORF">N7493_008931</name>
</gene>